<dbReference type="InterPro" id="IPR024532">
    <property type="entry name" value="DUF3830"/>
</dbReference>
<evidence type="ECO:0000313" key="2">
    <source>
        <dbReference type="EMBL" id="POO49930.1"/>
    </source>
</evidence>
<dbReference type="Pfam" id="PF12903">
    <property type="entry name" value="DUF3830"/>
    <property type="match status" value="1"/>
</dbReference>
<dbReference type="Proteomes" id="UP000237447">
    <property type="component" value="Unassembled WGS sequence"/>
</dbReference>
<reference evidence="2 3" key="1">
    <citation type="journal article" date="2018" name="Syst. Appl. Microbiol.">
        <title>Agrobacterium rosae sp. nov., isolated from galls on different agricultural crops.</title>
        <authorList>
            <person name="Kuzmanovic N."/>
            <person name="Pulawska J."/>
            <person name="Smalla K."/>
            <person name="Nesme X."/>
        </authorList>
    </citation>
    <scope>NUCLEOTIDE SEQUENCE [LARGE SCALE GENOMIC DNA]</scope>
    <source>
        <strain evidence="2 3">NCPPB 1650</strain>
    </source>
</reference>
<organism evidence="2 3">
    <name type="scientific">Agrobacterium rosae</name>
    <dbReference type="NCBI Taxonomy" id="1972867"/>
    <lineage>
        <taxon>Bacteria</taxon>
        <taxon>Pseudomonadati</taxon>
        <taxon>Pseudomonadota</taxon>
        <taxon>Alphaproteobacteria</taxon>
        <taxon>Hyphomicrobiales</taxon>
        <taxon>Rhizobiaceae</taxon>
        <taxon>Rhizobium/Agrobacterium group</taxon>
        <taxon>Agrobacterium</taxon>
    </lineage>
</organism>
<keyword evidence="4" id="KW-1185">Reference proteome</keyword>
<name>A0AAE5RVV4_9HYPH</name>
<proteinExistence type="predicted"/>
<dbReference type="SUPFAM" id="SSF50891">
    <property type="entry name" value="Cyclophilin-like"/>
    <property type="match status" value="1"/>
</dbReference>
<reference evidence="1 4" key="2">
    <citation type="journal article" date="2023" name="Phytobiomes J">
        <title>Deciphering the key players within the bacterial microbiota associated with aerial crown gall tumors on rhododendron: Insights into the gallobiome.</title>
        <authorList>
            <person name="Kuzmanovic N."/>
            <person name="Nesme J."/>
            <person name="Wolf J."/>
            <person name="Neumann-Schaal M."/>
            <person name="Petersen J."/>
            <person name="Fernandez-Gnecco G."/>
            <person name="Sproeer C."/>
            <person name="Bunk B."/>
            <person name="Overmann J."/>
            <person name="Sorensen S.J."/>
            <person name="Idczak E."/>
            <person name="Smalla K."/>
        </authorList>
    </citation>
    <scope>NUCLEOTIDE SEQUENCE [LARGE SCALE GENOMIC DNA]</scope>
    <source>
        <strain evidence="1">Rho-14.1</strain>
        <strain evidence="4">rho-14.1</strain>
    </source>
</reference>
<dbReference type="Proteomes" id="UP001277561">
    <property type="component" value="Unassembled WGS sequence"/>
</dbReference>
<dbReference type="Gene3D" id="2.40.100.20">
    <property type="match status" value="1"/>
</dbReference>
<dbReference type="InterPro" id="IPR029000">
    <property type="entry name" value="Cyclophilin-like_dom_sf"/>
</dbReference>
<dbReference type="AlphaFoldDB" id="A0AAE5RVV4"/>
<dbReference type="EMBL" id="JAVRAD010000002">
    <property type="protein sequence ID" value="MDX8329187.1"/>
    <property type="molecule type" value="Genomic_DNA"/>
</dbReference>
<sequence length="136" mass="14957">MKLKITAGPFVFDAVLETEKAPQTCKAFIERLPFEGQIVHVRWSGEGVWIPLGDYNFGVGYENHTSHPAPGHIILYPGGISETEILLAYGGVYFSSKMGQLAGNHFITISSNLENLSVLGNKTLWEGTQQICFELA</sequence>
<evidence type="ECO:0000313" key="4">
    <source>
        <dbReference type="Proteomes" id="UP001277561"/>
    </source>
</evidence>
<protein>
    <submittedName>
        <fullName evidence="2">Cyclophilin-like superfamily protein</fullName>
    </submittedName>
    <submittedName>
        <fullName evidence="1">DUF3830 family protein</fullName>
    </submittedName>
</protein>
<dbReference type="EMBL" id="NXEJ01000008">
    <property type="protein sequence ID" value="POO49930.1"/>
    <property type="molecule type" value="Genomic_DNA"/>
</dbReference>
<dbReference type="RefSeq" id="WP_103659380.1">
    <property type="nucleotide sequence ID" value="NZ_CP192765.1"/>
</dbReference>
<evidence type="ECO:0000313" key="1">
    <source>
        <dbReference type="EMBL" id="MDX8329187.1"/>
    </source>
</evidence>
<gene>
    <name evidence="2" type="ORF">CPJ18_16115</name>
    <name evidence="1" type="ORF">RMS29_08090</name>
</gene>
<accession>A0AAE5RVV4</accession>
<comment type="caution">
    <text evidence="2">The sequence shown here is derived from an EMBL/GenBank/DDBJ whole genome shotgun (WGS) entry which is preliminary data.</text>
</comment>
<evidence type="ECO:0000313" key="3">
    <source>
        <dbReference type="Proteomes" id="UP000237447"/>
    </source>
</evidence>
<dbReference type="GeneID" id="86880841"/>